<dbReference type="InterPro" id="IPR032710">
    <property type="entry name" value="NTF2-like_dom_sf"/>
</dbReference>
<accession>A0A485PCQ8</accession>
<gene>
    <name evidence="1" type="ORF">LYPA_23C013890</name>
</gene>
<protein>
    <submittedName>
        <fullName evidence="1">Nuclear transport factor 2-like</fullName>
    </submittedName>
</protein>
<evidence type="ECO:0000313" key="2">
    <source>
        <dbReference type="Proteomes" id="UP000386466"/>
    </source>
</evidence>
<dbReference type="Gene3D" id="3.10.450.50">
    <property type="match status" value="1"/>
</dbReference>
<feature type="non-terminal residue" evidence="1">
    <location>
        <position position="1"/>
    </location>
</feature>
<dbReference type="AlphaFoldDB" id="A0A485PCQ8"/>
<organism evidence="1 2">
    <name type="scientific">Lynx pardinus</name>
    <name type="common">Iberian lynx</name>
    <name type="synonym">Felis pardina</name>
    <dbReference type="NCBI Taxonomy" id="191816"/>
    <lineage>
        <taxon>Eukaryota</taxon>
        <taxon>Metazoa</taxon>
        <taxon>Chordata</taxon>
        <taxon>Craniata</taxon>
        <taxon>Vertebrata</taxon>
        <taxon>Euteleostomi</taxon>
        <taxon>Mammalia</taxon>
        <taxon>Eutheria</taxon>
        <taxon>Laurasiatheria</taxon>
        <taxon>Carnivora</taxon>
        <taxon>Feliformia</taxon>
        <taxon>Felidae</taxon>
        <taxon>Felinae</taxon>
        <taxon>Lynx</taxon>
    </lineage>
</organism>
<evidence type="ECO:0000313" key="1">
    <source>
        <dbReference type="EMBL" id="VFV42094.1"/>
    </source>
</evidence>
<dbReference type="Proteomes" id="UP000386466">
    <property type="component" value="Unassembled WGS sequence"/>
</dbReference>
<sequence>KPSTASRHSLMTQHHRTVPHTCIITMVAGQLKADKDLMMGFHQMFLLKNVKDA</sequence>
<keyword evidence="2" id="KW-1185">Reference proteome</keyword>
<reference evidence="1 2" key="1">
    <citation type="submission" date="2019-01" db="EMBL/GenBank/DDBJ databases">
        <authorList>
            <person name="Alioto T."/>
            <person name="Alioto T."/>
        </authorList>
    </citation>
    <scope>NUCLEOTIDE SEQUENCE [LARGE SCALE GENOMIC DNA]</scope>
</reference>
<name>A0A485PCQ8_LYNPA</name>
<dbReference type="SUPFAM" id="SSF54427">
    <property type="entry name" value="NTF2-like"/>
    <property type="match status" value="1"/>
</dbReference>
<proteinExistence type="predicted"/>
<dbReference type="EMBL" id="CAAGRJ010031401">
    <property type="protein sequence ID" value="VFV42094.1"/>
    <property type="molecule type" value="Genomic_DNA"/>
</dbReference>